<dbReference type="EMBL" id="DRYQ01000119">
    <property type="protein sequence ID" value="HHQ51295.1"/>
    <property type="molecule type" value="Genomic_DNA"/>
</dbReference>
<dbReference type="EMBL" id="DSLL01000002">
    <property type="protein sequence ID" value="HEH30543.1"/>
    <property type="molecule type" value="Genomic_DNA"/>
</dbReference>
<dbReference type="Gene3D" id="3.30.2130.10">
    <property type="entry name" value="VC0802-like"/>
    <property type="match status" value="1"/>
</dbReference>
<dbReference type="InterPro" id="IPR002912">
    <property type="entry name" value="ACT_dom"/>
</dbReference>
<dbReference type="InterPro" id="IPR027795">
    <property type="entry name" value="CASTOR_ACT_dom"/>
</dbReference>
<dbReference type="Pfam" id="PF13840">
    <property type="entry name" value="ACT_7"/>
    <property type="match status" value="1"/>
</dbReference>
<dbReference type="PROSITE" id="PS51671">
    <property type="entry name" value="ACT"/>
    <property type="match status" value="1"/>
</dbReference>
<organism evidence="3">
    <name type="scientific">Ignisphaera aggregans</name>
    <dbReference type="NCBI Taxonomy" id="334771"/>
    <lineage>
        <taxon>Archaea</taxon>
        <taxon>Thermoproteota</taxon>
        <taxon>Thermoprotei</taxon>
        <taxon>Desulfurococcales</taxon>
        <taxon>Desulfurococcaceae</taxon>
        <taxon>Ignisphaera</taxon>
    </lineage>
</organism>
<comment type="caution">
    <text evidence="3">The sequence shown here is derived from an EMBL/GenBank/DDBJ whole genome shotgun (WGS) entry which is preliminary data.</text>
</comment>
<reference evidence="3" key="1">
    <citation type="journal article" date="2020" name="mSystems">
        <title>Genome- and Community-Level Interaction Insights into Carbon Utilization and Element Cycling Functions of Hydrothermarchaeota in Hydrothermal Sediment.</title>
        <authorList>
            <person name="Zhou Z."/>
            <person name="Liu Y."/>
            <person name="Xu W."/>
            <person name="Pan J."/>
            <person name="Luo Z.H."/>
            <person name="Li M."/>
        </authorList>
    </citation>
    <scope>NUCLEOTIDE SEQUENCE [LARGE SCALE GENOMIC DNA]</scope>
    <source>
        <strain evidence="3">SpSt-1105</strain>
        <strain evidence="2">SpSt-27</strain>
    </source>
</reference>
<evidence type="ECO:0000313" key="2">
    <source>
        <dbReference type="EMBL" id="HEH30543.1"/>
    </source>
</evidence>
<evidence type="ECO:0000259" key="1">
    <source>
        <dbReference type="PROSITE" id="PS51671"/>
    </source>
</evidence>
<sequence length="229" mass="25147">MSSISQVVVEVVSGDPALRQCIARGIVNYRKLAKALQPMVSQILGKEVSVDTIKVALLRSSSRVGEERSVRREVLDVIARSSVELRTDITIIVVRSGAINYIAQLLTKVVPRARFVAVMQSVVATTIVVDRDSAEELLKSIRREDVIDVQREQAAIVIVSPEEIMKVPGVLAYIANVLSQNSVNIVHIESCYTDTIIIVSKSDLEKAFGIIMRHIEGAKKMLSLLKPSS</sequence>
<dbReference type="AlphaFoldDB" id="A0A7J3Z9Q9"/>
<dbReference type="InterPro" id="IPR045865">
    <property type="entry name" value="ACT-like_dom_sf"/>
</dbReference>
<dbReference type="InterPro" id="IPR016619">
    <property type="entry name" value="UCP014439_ACT"/>
</dbReference>
<dbReference type="PIRSF" id="PIRSF014439">
    <property type="entry name" value="APE1894_ACT"/>
    <property type="match status" value="1"/>
</dbReference>
<feature type="domain" description="ACT" evidence="1">
    <location>
        <begin position="159"/>
        <end position="229"/>
    </location>
</feature>
<proteinExistence type="predicted"/>
<accession>A0A7J3Z9Q9</accession>
<gene>
    <name evidence="3" type="ORF">ENM66_08110</name>
    <name evidence="2" type="ORF">ENP99_00270</name>
</gene>
<dbReference type="SUPFAM" id="SSF55021">
    <property type="entry name" value="ACT-like"/>
    <property type="match status" value="1"/>
</dbReference>
<evidence type="ECO:0000313" key="3">
    <source>
        <dbReference type="EMBL" id="HHQ51295.1"/>
    </source>
</evidence>
<name>A0A7J3Z9Q9_9CREN</name>
<protein>
    <submittedName>
        <fullName evidence="3">ACT domain-containing protein</fullName>
    </submittedName>
</protein>